<dbReference type="InterPro" id="IPR029071">
    <property type="entry name" value="Ubiquitin-like_domsf"/>
</dbReference>
<dbReference type="Gene3D" id="3.30.420.210">
    <property type="entry name" value="SEP domain"/>
    <property type="match status" value="1"/>
</dbReference>
<feature type="compositionally biased region" description="Pro residues" evidence="1">
    <location>
        <begin position="291"/>
        <end position="300"/>
    </location>
</feature>
<dbReference type="GO" id="GO:0000045">
    <property type="term" value="P:autophagosome assembly"/>
    <property type="evidence" value="ECO:0007669"/>
    <property type="project" value="TreeGrafter"/>
</dbReference>
<organism evidence="4">
    <name type="scientific">Mucor ambiguus</name>
    <dbReference type="NCBI Taxonomy" id="91626"/>
    <lineage>
        <taxon>Eukaryota</taxon>
        <taxon>Fungi</taxon>
        <taxon>Fungi incertae sedis</taxon>
        <taxon>Mucoromycota</taxon>
        <taxon>Mucoromycotina</taxon>
        <taxon>Mucoromycetes</taxon>
        <taxon>Mucorales</taxon>
        <taxon>Mucorineae</taxon>
        <taxon>Mucoraceae</taxon>
        <taxon>Mucor</taxon>
    </lineage>
</organism>
<dbReference type="SMART" id="SM00553">
    <property type="entry name" value="SEP"/>
    <property type="match status" value="1"/>
</dbReference>
<dbReference type="SUPFAM" id="SSF102848">
    <property type="entry name" value="NSFL1 (p97 ATPase) cofactor p47, SEP domain"/>
    <property type="match status" value="1"/>
</dbReference>
<name>A0A0C9MTP2_9FUNG</name>
<dbReference type="Proteomes" id="UP000053815">
    <property type="component" value="Unassembled WGS sequence"/>
</dbReference>
<gene>
    <name evidence="4" type="ORF">MAM1_0402c10343</name>
</gene>
<evidence type="ECO:0000259" key="2">
    <source>
        <dbReference type="PROSITE" id="PS50033"/>
    </source>
</evidence>
<dbReference type="GO" id="GO:0007030">
    <property type="term" value="P:Golgi organization"/>
    <property type="evidence" value="ECO:0007669"/>
    <property type="project" value="TreeGrafter"/>
</dbReference>
<dbReference type="GO" id="GO:0005634">
    <property type="term" value="C:nucleus"/>
    <property type="evidence" value="ECO:0007669"/>
    <property type="project" value="TreeGrafter"/>
</dbReference>
<dbReference type="GO" id="GO:0031468">
    <property type="term" value="P:nuclear membrane reassembly"/>
    <property type="evidence" value="ECO:0007669"/>
    <property type="project" value="TreeGrafter"/>
</dbReference>
<dbReference type="InterPro" id="IPR009060">
    <property type="entry name" value="UBA-like_sf"/>
</dbReference>
<dbReference type="GO" id="GO:0005829">
    <property type="term" value="C:cytosol"/>
    <property type="evidence" value="ECO:0007669"/>
    <property type="project" value="TreeGrafter"/>
</dbReference>
<dbReference type="EMBL" id="DF836691">
    <property type="protein sequence ID" value="GAN10794.1"/>
    <property type="molecule type" value="Genomic_DNA"/>
</dbReference>
<feature type="domain" description="SEP" evidence="3">
    <location>
        <begin position="226"/>
        <end position="291"/>
    </location>
</feature>
<dbReference type="GO" id="GO:0043130">
    <property type="term" value="F:ubiquitin binding"/>
    <property type="evidence" value="ECO:0007669"/>
    <property type="project" value="TreeGrafter"/>
</dbReference>
<dbReference type="Gene3D" id="1.10.8.10">
    <property type="entry name" value="DNA helicase RuvA subunit, C-terminal domain"/>
    <property type="match status" value="1"/>
</dbReference>
<dbReference type="SUPFAM" id="SSF54236">
    <property type="entry name" value="Ubiquitin-like"/>
    <property type="match status" value="1"/>
</dbReference>
<feature type="domain" description="UBX" evidence="2">
    <location>
        <begin position="337"/>
        <end position="412"/>
    </location>
</feature>
<dbReference type="InterPro" id="IPR036241">
    <property type="entry name" value="NSFL1C_SEP_dom_sf"/>
</dbReference>
<evidence type="ECO:0000256" key="1">
    <source>
        <dbReference type="SAM" id="MobiDB-lite"/>
    </source>
</evidence>
<dbReference type="FunFam" id="3.30.420.210:FF:000002">
    <property type="entry name" value="UBX domain-containing protein 1"/>
    <property type="match status" value="1"/>
</dbReference>
<reference evidence="4" key="1">
    <citation type="submission" date="2014-09" db="EMBL/GenBank/DDBJ databases">
        <title>Draft genome sequence of an oleaginous Mucoromycotina fungus Mucor ambiguus NBRC6742.</title>
        <authorList>
            <person name="Takeda I."/>
            <person name="Yamane N."/>
            <person name="Morita T."/>
            <person name="Tamano K."/>
            <person name="Machida M."/>
            <person name="Baker S."/>
            <person name="Koike H."/>
        </authorList>
    </citation>
    <scope>NUCLEOTIDE SEQUENCE</scope>
    <source>
        <strain evidence="4">NBRC 6742</strain>
    </source>
</reference>
<dbReference type="AlphaFoldDB" id="A0A0C9MTP2"/>
<dbReference type="GO" id="GO:0061025">
    <property type="term" value="P:membrane fusion"/>
    <property type="evidence" value="ECO:0007669"/>
    <property type="project" value="TreeGrafter"/>
</dbReference>
<protein>
    <submittedName>
        <fullName evidence="4">SEP-domain-containing protein</fullName>
    </submittedName>
</protein>
<feature type="region of interest" description="Disordered" evidence="1">
    <location>
        <begin position="66"/>
        <end position="223"/>
    </location>
</feature>
<dbReference type="PANTHER" id="PTHR23333:SF20">
    <property type="entry name" value="NSFL1 COFACTOR P47"/>
    <property type="match status" value="1"/>
</dbReference>
<proteinExistence type="predicted"/>
<feature type="compositionally biased region" description="Polar residues" evidence="1">
    <location>
        <begin position="325"/>
        <end position="341"/>
    </location>
</feature>
<feature type="compositionally biased region" description="Polar residues" evidence="1">
    <location>
        <begin position="88"/>
        <end position="97"/>
    </location>
</feature>
<dbReference type="Pfam" id="PF14555">
    <property type="entry name" value="UBA_4"/>
    <property type="match status" value="1"/>
</dbReference>
<dbReference type="Gene3D" id="3.10.20.90">
    <property type="entry name" value="Phosphatidylinositol 3-kinase Catalytic Subunit, Chain A, domain 1"/>
    <property type="match status" value="1"/>
</dbReference>
<dbReference type="PANTHER" id="PTHR23333">
    <property type="entry name" value="UBX DOMAIN CONTAINING PROTEIN"/>
    <property type="match status" value="1"/>
</dbReference>
<sequence length="414" mass="44644">MSDHSDLLNQFVNMTGTEVAQAQFYLEASNWDLEVRGCYFDSAVNVTQSIIIKMAVSQFFDNAGGADKQPFQEAQEQQQSSEPFAPRSNVSSGSATPTKRKAAAAGSSKIRTLSDINSSGQNNDSDDDEHENLYAGGEKSGMAVQGPNKRGGASGSNDNSLVDQILKKAAEGGAPAEEEQTQSQKKPTYYTGSGYRLGSEDEPSTLAQPATSASPAENDDEDDLEPVTRHLTFWRNGFSVDDGPLYLFSDPANQEMLTAINSGRAPLHLLNVRHGQPVEVRVVKRIDEDYTPPPKAPPKPFEGAGNRLGSPAAYTAPSPAPGAFPTSSNATAPTVDESQPTTSIQIRLGDGSKVIAKLNHTHTIADVRQYIESTHPTSRPYILQTTFPVKELQDNNQSIKEAGLLNSVIVQRYQ</sequence>
<dbReference type="STRING" id="91626.A0A0C9MTP2"/>
<dbReference type="GO" id="GO:0043161">
    <property type="term" value="P:proteasome-mediated ubiquitin-dependent protein catabolic process"/>
    <property type="evidence" value="ECO:0007669"/>
    <property type="project" value="TreeGrafter"/>
</dbReference>
<evidence type="ECO:0000313" key="5">
    <source>
        <dbReference type="Proteomes" id="UP000053815"/>
    </source>
</evidence>
<feature type="region of interest" description="Disordered" evidence="1">
    <location>
        <begin position="288"/>
        <end position="341"/>
    </location>
</feature>
<accession>A0A0C9MTP2</accession>
<feature type="compositionally biased region" description="Polar residues" evidence="1">
    <location>
        <begin position="205"/>
        <end position="215"/>
    </location>
</feature>
<feature type="compositionally biased region" description="Low complexity" evidence="1">
    <location>
        <begin position="69"/>
        <end position="86"/>
    </location>
</feature>
<dbReference type="Pfam" id="PF00789">
    <property type="entry name" value="UBX"/>
    <property type="match status" value="1"/>
</dbReference>
<dbReference type="PROSITE" id="PS51399">
    <property type="entry name" value="SEP"/>
    <property type="match status" value="1"/>
</dbReference>
<evidence type="ECO:0000313" key="4">
    <source>
        <dbReference type="EMBL" id="GAN10794.1"/>
    </source>
</evidence>
<dbReference type="InterPro" id="IPR001012">
    <property type="entry name" value="UBX_dom"/>
</dbReference>
<dbReference type="PROSITE" id="PS50033">
    <property type="entry name" value="UBX"/>
    <property type="match status" value="1"/>
</dbReference>
<keyword evidence="5" id="KW-1185">Reference proteome</keyword>
<evidence type="ECO:0000259" key="3">
    <source>
        <dbReference type="PROSITE" id="PS51399"/>
    </source>
</evidence>
<feature type="compositionally biased region" description="Low complexity" evidence="1">
    <location>
        <begin position="114"/>
        <end position="123"/>
    </location>
</feature>
<feature type="compositionally biased region" description="Low complexity" evidence="1">
    <location>
        <begin position="309"/>
        <end position="323"/>
    </location>
</feature>
<dbReference type="InterPro" id="IPR012989">
    <property type="entry name" value="SEP_domain"/>
</dbReference>
<dbReference type="SUPFAM" id="SSF46934">
    <property type="entry name" value="UBA-like"/>
    <property type="match status" value="1"/>
</dbReference>
<dbReference type="Pfam" id="PF08059">
    <property type="entry name" value="SEP"/>
    <property type="match status" value="1"/>
</dbReference>
<dbReference type="CDD" id="cd14348">
    <property type="entry name" value="UBA_p47"/>
    <property type="match status" value="1"/>
</dbReference>
<dbReference type="SMART" id="SM00166">
    <property type="entry name" value="UBX"/>
    <property type="match status" value="1"/>
</dbReference>
<dbReference type="OrthoDB" id="25887at2759"/>
<dbReference type="CDD" id="cd01770">
    <property type="entry name" value="UBX_UBXN2"/>
    <property type="match status" value="1"/>
</dbReference>